<evidence type="ECO:0000256" key="2">
    <source>
        <dbReference type="ARBA" id="ARBA00023125"/>
    </source>
</evidence>
<evidence type="ECO:0000259" key="4">
    <source>
        <dbReference type="PROSITE" id="PS50932"/>
    </source>
</evidence>
<dbReference type="InterPro" id="IPR000843">
    <property type="entry name" value="HTH_LacI"/>
</dbReference>
<evidence type="ECO:0000313" key="6">
    <source>
        <dbReference type="EMBL" id="RSX58511.1"/>
    </source>
</evidence>
<comment type="caution">
    <text evidence="6">The sequence shown here is derived from an EMBL/GenBank/DDBJ whole genome shotgun (WGS) entry which is preliminary data.</text>
</comment>
<feature type="domain" description="HTH cro/C1-type" evidence="5">
    <location>
        <begin position="3"/>
        <end position="39"/>
    </location>
</feature>
<evidence type="ECO:0000256" key="3">
    <source>
        <dbReference type="ARBA" id="ARBA00023163"/>
    </source>
</evidence>
<dbReference type="AlphaFoldDB" id="A0A430FWD9"/>
<evidence type="ECO:0000259" key="5">
    <source>
        <dbReference type="PROSITE" id="PS50943"/>
    </source>
</evidence>
<dbReference type="CDD" id="cd01392">
    <property type="entry name" value="HTH_LacI"/>
    <property type="match status" value="1"/>
</dbReference>
<dbReference type="EMBL" id="QXGK01000002">
    <property type="protein sequence ID" value="RSX58511.1"/>
    <property type="molecule type" value="Genomic_DNA"/>
</dbReference>
<dbReference type="PROSITE" id="PS00356">
    <property type="entry name" value="HTH_LACI_1"/>
    <property type="match status" value="1"/>
</dbReference>
<dbReference type="SUPFAM" id="SSF47413">
    <property type="entry name" value="lambda repressor-like DNA-binding domains"/>
    <property type="match status" value="1"/>
</dbReference>
<dbReference type="OrthoDB" id="2854648at2"/>
<dbReference type="GO" id="GO:0003700">
    <property type="term" value="F:DNA-binding transcription factor activity"/>
    <property type="evidence" value="ECO:0007669"/>
    <property type="project" value="TreeGrafter"/>
</dbReference>
<accession>A0A430FWD9</accession>
<sequence>MVTLDDVAELAGVSRMTVSNALRGKAVVRPETAARVRRAAAKLGYRPNVAAQQLSSGRTHVISVSVSDFDLTLPAKLMAELSDRAKTHGYQVVVQQTRFSADYEMAMLSSASMQICDGAIVCWPKSADARFEEFAERCPLVMLDAFGMEGRVDCVTTPCHDGAAQAVHHLMGHGARRIAVLGADRAQMGGEPGSAGLRLRGVLDALAGYGVHEDEVTTVGSGWNQECGYAAMRALFDERGWRPGMDALATLGFDALFCACDPVAVGALKALTDAGVRVPADVMVVGFDGVESGALTTPGLTSVETPAADMAVSCLDLLLERIAAGATGTTPIAPRSVTVAHRMLERGSAER</sequence>
<dbReference type="GO" id="GO:0000976">
    <property type="term" value="F:transcription cis-regulatory region binding"/>
    <property type="evidence" value="ECO:0007669"/>
    <property type="project" value="TreeGrafter"/>
</dbReference>
<dbReference type="InterPro" id="IPR010982">
    <property type="entry name" value="Lambda_DNA-bd_dom_sf"/>
</dbReference>
<name>A0A430FWD9_9BIFI</name>
<dbReference type="SUPFAM" id="SSF53822">
    <property type="entry name" value="Periplasmic binding protein-like I"/>
    <property type="match status" value="1"/>
</dbReference>
<evidence type="ECO:0000313" key="7">
    <source>
        <dbReference type="Proteomes" id="UP000287470"/>
    </source>
</evidence>
<dbReference type="InterPro" id="IPR028082">
    <property type="entry name" value="Peripla_BP_I"/>
</dbReference>
<gene>
    <name evidence="6" type="ORF">D2E24_0390</name>
</gene>
<keyword evidence="7" id="KW-1185">Reference proteome</keyword>
<keyword evidence="2" id="KW-0238">DNA-binding</keyword>
<dbReference type="PANTHER" id="PTHR30146">
    <property type="entry name" value="LACI-RELATED TRANSCRIPTIONAL REPRESSOR"/>
    <property type="match status" value="1"/>
</dbReference>
<dbReference type="Gene3D" id="3.40.50.2300">
    <property type="match status" value="2"/>
</dbReference>
<dbReference type="Gene3D" id="1.10.260.40">
    <property type="entry name" value="lambda repressor-like DNA-binding domains"/>
    <property type="match status" value="1"/>
</dbReference>
<dbReference type="RefSeq" id="WP_125967649.1">
    <property type="nucleotide sequence ID" value="NZ_QXGK01000002.1"/>
</dbReference>
<dbReference type="Proteomes" id="UP000287470">
    <property type="component" value="Unassembled WGS sequence"/>
</dbReference>
<dbReference type="SMART" id="SM00354">
    <property type="entry name" value="HTH_LACI"/>
    <property type="match status" value="1"/>
</dbReference>
<dbReference type="PROSITE" id="PS50943">
    <property type="entry name" value="HTH_CROC1"/>
    <property type="match status" value="1"/>
</dbReference>
<dbReference type="Pfam" id="PF13377">
    <property type="entry name" value="Peripla_BP_3"/>
    <property type="match status" value="1"/>
</dbReference>
<dbReference type="PANTHER" id="PTHR30146:SF109">
    <property type="entry name" value="HTH-TYPE TRANSCRIPTIONAL REGULATOR GALS"/>
    <property type="match status" value="1"/>
</dbReference>
<keyword evidence="1" id="KW-0805">Transcription regulation</keyword>
<feature type="domain" description="HTH lacI-type" evidence="4">
    <location>
        <begin position="2"/>
        <end position="56"/>
    </location>
</feature>
<dbReference type="InterPro" id="IPR046335">
    <property type="entry name" value="LacI/GalR-like_sensor"/>
</dbReference>
<organism evidence="6 7">
    <name type="scientific">Bifidobacterium samirii</name>
    <dbReference type="NCBI Taxonomy" id="2306974"/>
    <lineage>
        <taxon>Bacteria</taxon>
        <taxon>Bacillati</taxon>
        <taxon>Actinomycetota</taxon>
        <taxon>Actinomycetes</taxon>
        <taxon>Bifidobacteriales</taxon>
        <taxon>Bifidobacteriaceae</taxon>
        <taxon>Bifidobacterium</taxon>
    </lineage>
</organism>
<dbReference type="Pfam" id="PF00356">
    <property type="entry name" value="LacI"/>
    <property type="match status" value="1"/>
</dbReference>
<reference evidence="6 7" key="1">
    <citation type="submission" date="2018-09" db="EMBL/GenBank/DDBJ databases">
        <title>Characterization of the phylogenetic diversity of five novel species belonging to the genus Bifidobacterium.</title>
        <authorList>
            <person name="Lugli G.A."/>
            <person name="Duranti S."/>
            <person name="Milani C."/>
        </authorList>
    </citation>
    <scope>NUCLEOTIDE SEQUENCE [LARGE SCALE GENOMIC DNA]</scope>
    <source>
        <strain evidence="6 7">2033B</strain>
    </source>
</reference>
<dbReference type="CDD" id="cd06267">
    <property type="entry name" value="PBP1_LacI_sugar_binding-like"/>
    <property type="match status" value="1"/>
</dbReference>
<proteinExistence type="predicted"/>
<evidence type="ECO:0000256" key="1">
    <source>
        <dbReference type="ARBA" id="ARBA00023015"/>
    </source>
</evidence>
<dbReference type="InterPro" id="IPR001387">
    <property type="entry name" value="Cro/C1-type_HTH"/>
</dbReference>
<dbReference type="PROSITE" id="PS50932">
    <property type="entry name" value="HTH_LACI_2"/>
    <property type="match status" value="1"/>
</dbReference>
<keyword evidence="3" id="KW-0804">Transcription</keyword>
<protein>
    <submittedName>
        <fullName evidence="6">Purine operon repressor</fullName>
    </submittedName>
</protein>